<dbReference type="PANTHER" id="PTHR24198:SF165">
    <property type="entry name" value="ANKYRIN REPEAT-CONTAINING PROTEIN-RELATED"/>
    <property type="match status" value="1"/>
</dbReference>
<dbReference type="Gene3D" id="1.25.40.20">
    <property type="entry name" value="Ankyrin repeat-containing domain"/>
    <property type="match status" value="3"/>
</dbReference>
<keyword evidence="5" id="KW-1185">Reference proteome</keyword>
<feature type="repeat" description="ANK" evidence="3">
    <location>
        <begin position="56"/>
        <end position="88"/>
    </location>
</feature>
<dbReference type="SUPFAM" id="SSF48403">
    <property type="entry name" value="Ankyrin repeat"/>
    <property type="match status" value="1"/>
</dbReference>
<dbReference type="PROSITE" id="PS50297">
    <property type="entry name" value="ANK_REP_REGION"/>
    <property type="match status" value="1"/>
</dbReference>
<protein>
    <recommendedName>
        <fullName evidence="6">F-box domain-containing protein</fullName>
    </recommendedName>
</protein>
<dbReference type="PANTHER" id="PTHR24198">
    <property type="entry name" value="ANKYRIN REPEAT AND PROTEIN KINASE DOMAIN-CONTAINING PROTEIN"/>
    <property type="match status" value="1"/>
</dbReference>
<reference evidence="4" key="1">
    <citation type="journal article" date="2023" name="IMA Fungus">
        <title>Comparative genomic study of the Penicillium genus elucidates a diverse pangenome and 15 lateral gene transfer events.</title>
        <authorList>
            <person name="Petersen C."/>
            <person name="Sorensen T."/>
            <person name="Nielsen M.R."/>
            <person name="Sondergaard T.E."/>
            <person name="Sorensen J.L."/>
            <person name="Fitzpatrick D.A."/>
            <person name="Frisvad J.C."/>
            <person name="Nielsen K.L."/>
        </authorList>
    </citation>
    <scope>NUCLEOTIDE SEQUENCE</scope>
    <source>
        <strain evidence="4">IBT 17514</strain>
    </source>
</reference>
<keyword evidence="1" id="KW-0677">Repeat</keyword>
<dbReference type="AlphaFoldDB" id="A0AAD6MTH7"/>
<dbReference type="InterPro" id="IPR036770">
    <property type="entry name" value="Ankyrin_rpt-contain_sf"/>
</dbReference>
<organism evidence="4 5">
    <name type="scientific">Penicillium malachiteum</name>
    <dbReference type="NCBI Taxonomy" id="1324776"/>
    <lineage>
        <taxon>Eukaryota</taxon>
        <taxon>Fungi</taxon>
        <taxon>Dikarya</taxon>
        <taxon>Ascomycota</taxon>
        <taxon>Pezizomycotina</taxon>
        <taxon>Eurotiomycetes</taxon>
        <taxon>Eurotiomycetidae</taxon>
        <taxon>Eurotiales</taxon>
        <taxon>Aspergillaceae</taxon>
        <taxon>Penicillium</taxon>
    </lineage>
</organism>
<name>A0AAD6MTH7_9EURO</name>
<evidence type="ECO:0000256" key="1">
    <source>
        <dbReference type="ARBA" id="ARBA00022737"/>
    </source>
</evidence>
<gene>
    <name evidence="4" type="ORF">N7493_008159</name>
</gene>
<evidence type="ECO:0000313" key="4">
    <source>
        <dbReference type="EMBL" id="KAJ5716248.1"/>
    </source>
</evidence>
<dbReference type="InterPro" id="IPR002110">
    <property type="entry name" value="Ankyrin_rpt"/>
</dbReference>
<keyword evidence="2 3" id="KW-0040">ANK repeat</keyword>
<proteinExistence type="predicted"/>
<evidence type="ECO:0000256" key="2">
    <source>
        <dbReference type="ARBA" id="ARBA00023043"/>
    </source>
</evidence>
<sequence>MTQSNPTRSLITLPKELLLHISTFLPSTADLNALCKTSTILHTLLQRPLYRLNACQDSSALHWAAKHNQISTARLALSAGADPQALTDSDPHIKGCTPLLLAAYHGSEAVLSLLLEIDDINFNPNARDRKYIRPLISWAVKQGHGGIVRALLRDERVDVNLQDKNGDAALLIAANTSNWALVSLLVGSGRADPRVTNRQGATALSRASVDRSAEGDVELLFAAHLRLILDEDGSEAHVQHVFFYAAIMGQVEVVRYLVNSFGEILDPNGGRNGYGRGAFSIAAHREQVDVVRFLLKWEKTDPNLRDGWQHQTPLFVAVKEGRVSVVDVLMDSERVDLELADVHGTTPLNEAATTRENGDVIKRLVTGSRRTDPNARDQNGETALFKAASMGILENVNALLEAEGIDPTLGNLEGKTPMNIAMDHGFTLIANRLADA</sequence>
<comment type="caution">
    <text evidence="4">The sequence shown here is derived from an EMBL/GenBank/DDBJ whole genome shotgun (WGS) entry which is preliminary data.</text>
</comment>
<evidence type="ECO:0000256" key="3">
    <source>
        <dbReference type="PROSITE-ProRule" id="PRU00023"/>
    </source>
</evidence>
<evidence type="ECO:0008006" key="6">
    <source>
        <dbReference type="Google" id="ProtNLM"/>
    </source>
</evidence>
<dbReference type="SMART" id="SM00248">
    <property type="entry name" value="ANK"/>
    <property type="match status" value="9"/>
</dbReference>
<evidence type="ECO:0000313" key="5">
    <source>
        <dbReference type="Proteomes" id="UP001215712"/>
    </source>
</evidence>
<dbReference type="Proteomes" id="UP001215712">
    <property type="component" value="Unassembled WGS sequence"/>
</dbReference>
<reference evidence="4" key="2">
    <citation type="submission" date="2023-01" db="EMBL/GenBank/DDBJ databases">
        <authorList>
            <person name="Petersen C."/>
        </authorList>
    </citation>
    <scope>NUCLEOTIDE SEQUENCE</scope>
    <source>
        <strain evidence="4">IBT 17514</strain>
    </source>
</reference>
<dbReference type="EMBL" id="JAQJAN010000012">
    <property type="protein sequence ID" value="KAJ5716248.1"/>
    <property type="molecule type" value="Genomic_DNA"/>
</dbReference>
<dbReference type="Pfam" id="PF12796">
    <property type="entry name" value="Ank_2"/>
    <property type="match status" value="3"/>
</dbReference>
<accession>A0AAD6MTH7</accession>
<dbReference type="PROSITE" id="PS50088">
    <property type="entry name" value="ANK_REPEAT"/>
    <property type="match status" value="1"/>
</dbReference>